<feature type="domain" description="DUF4350" evidence="1">
    <location>
        <begin position="54"/>
        <end position="242"/>
    </location>
</feature>
<keyword evidence="3" id="KW-1185">Reference proteome</keyword>
<name>A0ABQ2F759_9MICO</name>
<dbReference type="EMBL" id="BMLB01000002">
    <property type="protein sequence ID" value="GGK64776.1"/>
    <property type="molecule type" value="Genomic_DNA"/>
</dbReference>
<sequence>MSAPAPEAPAPTPPAARRGRRLLRRWGPWAVLLLAATVLASLLTSTPSGEPLGPDNPGREGARALARVLQDQGVDVRVVPGTRALLEEQVGPGATVLLPHTAYLSPEAAAELTAHTREARRLVVVVPDADAAPGETLGLDVDVEPGGGPPLQADCTDPLVRDGDRLGRWDVMLEATGADRGTVTACYPPGLGHGAGGARAGALLTFPATADRPPTTLVGFGTALTNAHVTEEAHAALALRLLGDGPELLWVVPQPGDAEVGAAPAGLWDVLPRNLTAVVVLLGAAVLALALVQGRRLGPVVTEPLPAVVHAAETTRNRGRLYREGRDRGHALAALQDEARRRLAARLGLPAPVAPDDLVRAVADAAGRPPDEVRRLLTDPSAADDTALVTTARELRSLEEGLHP</sequence>
<dbReference type="InterPro" id="IPR025646">
    <property type="entry name" value="DUF4350"/>
</dbReference>
<dbReference type="RefSeq" id="WP_022920376.1">
    <property type="nucleotide sequence ID" value="NZ_BMLB01000002.1"/>
</dbReference>
<evidence type="ECO:0000313" key="3">
    <source>
        <dbReference type="Proteomes" id="UP000662111"/>
    </source>
</evidence>
<evidence type="ECO:0000313" key="2">
    <source>
        <dbReference type="EMBL" id="GGK64776.1"/>
    </source>
</evidence>
<organism evidence="2 3">
    <name type="scientific">Ornithinimicrobium pekingense</name>
    <dbReference type="NCBI Taxonomy" id="384677"/>
    <lineage>
        <taxon>Bacteria</taxon>
        <taxon>Bacillati</taxon>
        <taxon>Actinomycetota</taxon>
        <taxon>Actinomycetes</taxon>
        <taxon>Micrococcales</taxon>
        <taxon>Ornithinimicrobiaceae</taxon>
        <taxon>Ornithinimicrobium</taxon>
    </lineage>
</organism>
<protein>
    <recommendedName>
        <fullName evidence="1">DUF4350 domain-containing protein</fullName>
    </recommendedName>
</protein>
<gene>
    <name evidence="2" type="ORF">GCM10011509_11350</name>
</gene>
<comment type="caution">
    <text evidence="2">The sequence shown here is derived from an EMBL/GenBank/DDBJ whole genome shotgun (WGS) entry which is preliminary data.</text>
</comment>
<reference evidence="3" key="1">
    <citation type="journal article" date="2019" name="Int. J. Syst. Evol. Microbiol.">
        <title>The Global Catalogue of Microorganisms (GCM) 10K type strain sequencing project: providing services to taxonomists for standard genome sequencing and annotation.</title>
        <authorList>
            <consortium name="The Broad Institute Genomics Platform"/>
            <consortium name="The Broad Institute Genome Sequencing Center for Infectious Disease"/>
            <person name="Wu L."/>
            <person name="Ma J."/>
        </authorList>
    </citation>
    <scope>NUCLEOTIDE SEQUENCE [LARGE SCALE GENOMIC DNA]</scope>
    <source>
        <strain evidence="3">CGMCC 1.5362</strain>
    </source>
</reference>
<dbReference type="Pfam" id="PF14258">
    <property type="entry name" value="DUF4350"/>
    <property type="match status" value="1"/>
</dbReference>
<evidence type="ECO:0000259" key="1">
    <source>
        <dbReference type="Pfam" id="PF14258"/>
    </source>
</evidence>
<dbReference type="Proteomes" id="UP000662111">
    <property type="component" value="Unassembled WGS sequence"/>
</dbReference>
<accession>A0ABQ2F759</accession>
<proteinExistence type="predicted"/>